<evidence type="ECO:0000313" key="6">
    <source>
        <dbReference type="RefSeq" id="XP_064073908.1"/>
    </source>
</evidence>
<organism evidence="5 6">
    <name type="scientific">Vanessa tameamea</name>
    <name type="common">Kamehameha butterfly</name>
    <dbReference type="NCBI Taxonomy" id="334116"/>
    <lineage>
        <taxon>Eukaryota</taxon>
        <taxon>Metazoa</taxon>
        <taxon>Ecdysozoa</taxon>
        <taxon>Arthropoda</taxon>
        <taxon>Hexapoda</taxon>
        <taxon>Insecta</taxon>
        <taxon>Pterygota</taxon>
        <taxon>Neoptera</taxon>
        <taxon>Endopterygota</taxon>
        <taxon>Lepidoptera</taxon>
        <taxon>Glossata</taxon>
        <taxon>Ditrysia</taxon>
        <taxon>Papilionoidea</taxon>
        <taxon>Nymphalidae</taxon>
        <taxon>Nymphalinae</taxon>
        <taxon>Vanessa</taxon>
    </lineage>
</organism>
<proteinExistence type="predicted"/>
<dbReference type="InterPro" id="IPR057302">
    <property type="entry name" value="Rrp5_S1"/>
</dbReference>
<protein>
    <submittedName>
        <fullName evidence="6">Protein RRP5 homolog</fullName>
    </submittedName>
</protein>
<dbReference type="RefSeq" id="XP_064073908.1">
    <property type="nucleotide sequence ID" value="XM_064217838.1"/>
</dbReference>
<sequence length="1241" mass="140526">MADIEEYFPRGGKKPTTTYFKQSENFLGAAEKGDKKKKKIKKKTDDDDGYLSDEVHTEIDQSYKNCGIYLNYKVVKEGLLILGRVRQVLETKVNISLPCRMHGVVMACHISEAYNKILESYVNDQVDRVRELPQMFRAGQYVVTKVLEVTPNHLMLTMMPQHVNSGRMLADLHKGALIQAAVSSVEDHGFLMDIGIPNTKAFLPKDSTNPEVELDTGSLAWVMIKSISPTAENSVITLSNELSALQNAFQRNKTNTLLPATALDFVVDKPLDNGIEGHVLDKTTAYIQRHQVDMVKGKKPALGQKIRARLLYAVPPKKTPFLTMKGIFDTTYPDMAEEQKLQEGDIIEEAIVLKVTGRLIHFKLGEGSLGILSLRRVAVDEDLNDEQVLTRSYPIGSGHRVRVLSYSLADYVYSVSDAPAVLSATPFRLDELRVGQSVTATVAVLADDHLRVTVGRVTGYVPQTHMTDMGVFVDPKKASNSKLPKKKFKVGQEVKARVLSLDLSKQYLVLTLKPTLLDEDLEILTSYEDAVVGSAYTGVVSHIRDYLLVSFFNNTNAYVPKRFVSAQPLHNLTDAFHLGQIVKCTIMSVNPTAKKMSGSLTKAPFSPAEIKKNAKKRKKDAEKNETLAKKKKSNKNVDENASNGAREMDIDESQKTENNKKKNKKKVDRITEEMDSTDTKTTNSVEGETKKRKKKNKDNIVSKEDDTSLTNTNDHSATENLSKKKSKKEKIKARKEEEREVEVSEESDPIETDIHEDSDQVLTPNDLSLLDLSDCITAKNYKKRAVALLKCINARKKRLDRIDKKIVNIEAKGLTGKNKKYHTAMHAEKLLTEERLKEFMDILATVQEKLKEFDVKDNTEYKKKKIEKVTPPEATREDKKKVVKEKNQPKVNCIKNVLDNLKPVLDAPSAKDFWSTSDDVAAETREESSSSDEEEQEKPKKKRKKLTIAEKNAKAREEEERIRELEKRAIESENAPRSSDQFERALLAEPNCSQLWIAYMAFHLQATEIDKARAVGRKALNTINFREEGEKLNVWLALLNLEHRFGTKESQQKTLEDALQMNDTYQIHSKLLDILLDTSKHQELVSLTELMIRKYRKHPEVYRVCGEACYKAGLVDKARHVMQKGIAALEKKEHVSLLVRFAQLERAGGDLERCEALFEQVLAVYPQRVDVCAAYVDALRAAGDVVRLRQVMERMTSQKLPARKMKVLFKKWIEVEEKIGDKEHIDSIRQRALEFINKAKF</sequence>
<feature type="compositionally biased region" description="Basic and acidic residues" evidence="3">
    <location>
        <begin position="947"/>
        <end position="961"/>
    </location>
</feature>
<feature type="domain" description="S1 motif" evidence="4">
    <location>
        <begin position="533"/>
        <end position="601"/>
    </location>
</feature>
<dbReference type="PROSITE" id="PS50126">
    <property type="entry name" value="S1"/>
    <property type="match status" value="4"/>
</dbReference>
<evidence type="ECO:0000313" key="5">
    <source>
        <dbReference type="Proteomes" id="UP001652626"/>
    </source>
</evidence>
<feature type="compositionally biased region" description="Basic and acidic residues" evidence="3">
    <location>
        <begin position="619"/>
        <end position="628"/>
    </location>
</feature>
<dbReference type="PANTHER" id="PTHR23270:SF10">
    <property type="entry name" value="PROTEIN RRP5 HOMOLOG"/>
    <property type="match status" value="1"/>
</dbReference>
<dbReference type="SMART" id="SM00316">
    <property type="entry name" value="S1"/>
    <property type="match status" value="5"/>
</dbReference>
<dbReference type="PANTHER" id="PTHR23270">
    <property type="entry name" value="PROGRAMMED CELL DEATH PROTEIN 11 PRE-RRNA PROCESSING PROTEIN RRP5"/>
    <property type="match status" value="1"/>
</dbReference>
<feature type="domain" description="S1 motif" evidence="4">
    <location>
        <begin position="78"/>
        <end position="159"/>
    </location>
</feature>
<feature type="region of interest" description="Disordered" evidence="3">
    <location>
        <begin position="596"/>
        <end position="755"/>
    </location>
</feature>
<evidence type="ECO:0000256" key="2">
    <source>
        <dbReference type="ARBA" id="ARBA00022552"/>
    </source>
</evidence>
<dbReference type="SUPFAM" id="SSF50249">
    <property type="entry name" value="Nucleic acid-binding proteins"/>
    <property type="match status" value="3"/>
</dbReference>
<name>A0ABM4ARI2_VANTA</name>
<gene>
    <name evidence="6" type="primary">LOC113402818</name>
</gene>
<feature type="region of interest" description="Disordered" evidence="3">
    <location>
        <begin position="916"/>
        <end position="961"/>
    </location>
</feature>
<feature type="compositionally biased region" description="Polar residues" evidence="3">
    <location>
        <begin position="708"/>
        <end position="720"/>
    </location>
</feature>
<feature type="domain" description="S1 motif" evidence="4">
    <location>
        <begin position="175"/>
        <end position="241"/>
    </location>
</feature>
<keyword evidence="2" id="KW-0698">rRNA processing</keyword>
<feature type="compositionally biased region" description="Basic and acidic residues" evidence="3">
    <location>
        <begin position="646"/>
        <end position="660"/>
    </location>
</feature>
<dbReference type="InterPro" id="IPR012340">
    <property type="entry name" value="NA-bd_OB-fold"/>
</dbReference>
<accession>A0ABM4ARI2</accession>
<feature type="compositionally biased region" description="Basic residues" evidence="3">
    <location>
        <begin position="723"/>
        <end position="733"/>
    </location>
</feature>
<feature type="domain" description="S1 motif" evidence="4">
    <location>
        <begin position="435"/>
        <end position="513"/>
    </location>
</feature>
<dbReference type="InterPro" id="IPR045209">
    <property type="entry name" value="Rrp5"/>
</dbReference>
<dbReference type="SUPFAM" id="SSF48452">
    <property type="entry name" value="TPR-like"/>
    <property type="match status" value="2"/>
</dbReference>
<dbReference type="GeneID" id="113402818"/>
<evidence type="ECO:0000259" key="4">
    <source>
        <dbReference type="PROSITE" id="PS50126"/>
    </source>
</evidence>
<evidence type="ECO:0000256" key="1">
    <source>
        <dbReference type="ARBA" id="ARBA00004604"/>
    </source>
</evidence>
<dbReference type="Pfam" id="PF23459">
    <property type="entry name" value="S1_RRP5"/>
    <property type="match status" value="1"/>
</dbReference>
<feature type="compositionally biased region" description="Basic and acidic residues" evidence="3">
    <location>
        <begin position="697"/>
        <end position="706"/>
    </location>
</feature>
<dbReference type="Gene3D" id="2.40.50.140">
    <property type="entry name" value="Nucleic acid-binding proteins"/>
    <property type="match status" value="4"/>
</dbReference>
<dbReference type="InterPro" id="IPR003107">
    <property type="entry name" value="HAT"/>
</dbReference>
<reference evidence="6" key="1">
    <citation type="submission" date="2025-08" db="UniProtKB">
        <authorList>
            <consortium name="RefSeq"/>
        </authorList>
    </citation>
    <scope>IDENTIFICATION</scope>
    <source>
        <tissue evidence="6">Whole body</tissue>
    </source>
</reference>
<dbReference type="Gene3D" id="1.25.40.10">
    <property type="entry name" value="Tetratricopeptide repeat domain"/>
    <property type="match status" value="1"/>
</dbReference>
<dbReference type="InterPro" id="IPR003029">
    <property type="entry name" value="S1_domain"/>
</dbReference>
<dbReference type="InterPro" id="IPR011990">
    <property type="entry name" value="TPR-like_helical_dom_sf"/>
</dbReference>
<dbReference type="Proteomes" id="UP001652626">
    <property type="component" value="Chromosome 19"/>
</dbReference>
<keyword evidence="5" id="KW-1185">Reference proteome</keyword>
<comment type="subcellular location">
    <subcellularLocation>
        <location evidence="1">Nucleus</location>
        <location evidence="1">Nucleolus</location>
    </subcellularLocation>
</comment>
<evidence type="ECO:0000256" key="3">
    <source>
        <dbReference type="SAM" id="MobiDB-lite"/>
    </source>
</evidence>
<dbReference type="SMART" id="SM00386">
    <property type="entry name" value="HAT"/>
    <property type="match status" value="5"/>
</dbReference>